<dbReference type="PANTHER" id="PTHR30461:SF23">
    <property type="entry name" value="DNA RECOMBINASE-RELATED"/>
    <property type="match status" value="1"/>
</dbReference>
<keyword evidence="4" id="KW-1185">Reference proteome</keyword>
<dbReference type="EMBL" id="NMUL01000060">
    <property type="protein sequence ID" value="OXM60507.1"/>
    <property type="molecule type" value="Genomic_DNA"/>
</dbReference>
<dbReference type="Gene3D" id="3.90.1750.20">
    <property type="entry name" value="Putative Large Serine Recombinase, Chain B, Domain 2"/>
    <property type="match status" value="1"/>
</dbReference>
<dbReference type="SMART" id="SM00857">
    <property type="entry name" value="Resolvase"/>
    <property type="match status" value="1"/>
</dbReference>
<dbReference type="RefSeq" id="WP_093953262.1">
    <property type="nucleotide sequence ID" value="NZ_NMUL01000060.1"/>
</dbReference>
<dbReference type="OrthoDB" id="3372479at2"/>
<evidence type="ECO:0000256" key="1">
    <source>
        <dbReference type="SAM" id="MobiDB-lite"/>
    </source>
</evidence>
<dbReference type="Pfam" id="PF00239">
    <property type="entry name" value="Resolvase"/>
    <property type="match status" value="1"/>
</dbReference>
<name>A0A229SNB1_9PSEU</name>
<dbReference type="AlphaFoldDB" id="A0A229SNB1"/>
<sequence>MGIPDLLSEWGQGARQRLTHRPHQQARGAVRFAFYGRTSTVEHQDPVSSAAWQREAAETLIAGRGLIVTEYFDAGCSRRLPWRDRPEAAALLTALHDPGRGFDAIVVGEYERAFAADQFEQLAPTLTRHGVQVWLPEAGGPVEAGSPLHRMLMTVLGAQSQREVLRARHRTLAAMRAQVRMQGRYLGGRPPYGYRLVDAGPHPNRTHAGWGRRLQRLDPDPVTAPHVKWIFAKRLSGRSAASIARELNERGVPSPSALNERGVPSPSAADPGRNRHRSGQTWSLRTIVEILRNPRYTGREAWDRVPGRNLQDPQAPRGKLTIAAKPSHPALVSERDFVAAQAVQVTRTASDGTRRVYQLSGLVRCGSCGRRMDSHWINDRPGYRCRHGYTSAQPRPATGAKNLYLREDELLARIATHLHAHGGPAHDVAAYLRAQNLTINCDAETLTLGSAGDQPTGPARPHD</sequence>
<dbReference type="PANTHER" id="PTHR30461">
    <property type="entry name" value="DNA-INVERTASE FROM LAMBDOID PROPHAGE"/>
    <property type="match status" value="1"/>
</dbReference>
<dbReference type="Gene3D" id="3.40.50.1390">
    <property type="entry name" value="Resolvase, N-terminal catalytic domain"/>
    <property type="match status" value="1"/>
</dbReference>
<reference evidence="4" key="1">
    <citation type="submission" date="2017-07" db="EMBL/GenBank/DDBJ databases">
        <title>Comparative genome mining reveals phylogenetic distribution patterns of secondary metabolites in Amycolatopsis.</title>
        <authorList>
            <person name="Adamek M."/>
            <person name="Alanjary M."/>
            <person name="Sales-Ortells H."/>
            <person name="Goodfellow M."/>
            <person name="Bull A.T."/>
            <person name="Kalinowski J."/>
            <person name="Ziemert N."/>
        </authorList>
    </citation>
    <scope>NUCLEOTIDE SEQUENCE [LARGE SCALE GENOMIC DNA]</scope>
    <source>
        <strain evidence="4">H5</strain>
    </source>
</reference>
<feature type="region of interest" description="Disordered" evidence="1">
    <location>
        <begin position="247"/>
        <end position="280"/>
    </location>
</feature>
<dbReference type="PROSITE" id="PS51737">
    <property type="entry name" value="RECOMBINASE_DNA_BIND"/>
    <property type="match status" value="1"/>
</dbReference>
<dbReference type="InterPro" id="IPR025827">
    <property type="entry name" value="Zn_ribbon_recom_dom"/>
</dbReference>
<protein>
    <submittedName>
        <fullName evidence="3">Recombinase</fullName>
    </submittedName>
</protein>
<dbReference type="GO" id="GO:0000150">
    <property type="term" value="F:DNA strand exchange activity"/>
    <property type="evidence" value="ECO:0007669"/>
    <property type="project" value="InterPro"/>
</dbReference>
<evidence type="ECO:0000313" key="3">
    <source>
        <dbReference type="EMBL" id="OXM60507.1"/>
    </source>
</evidence>
<dbReference type="SUPFAM" id="SSF53041">
    <property type="entry name" value="Resolvase-like"/>
    <property type="match status" value="1"/>
</dbReference>
<dbReference type="Pfam" id="PF13408">
    <property type="entry name" value="Zn_ribbon_recom"/>
    <property type="match status" value="1"/>
</dbReference>
<dbReference type="Pfam" id="PF07508">
    <property type="entry name" value="Recombinase"/>
    <property type="match status" value="1"/>
</dbReference>
<dbReference type="InterPro" id="IPR006119">
    <property type="entry name" value="Resolv_N"/>
</dbReference>
<dbReference type="InterPro" id="IPR038109">
    <property type="entry name" value="DNA_bind_recomb_sf"/>
</dbReference>
<dbReference type="InterPro" id="IPR011109">
    <property type="entry name" value="DNA_bind_recombinase_dom"/>
</dbReference>
<gene>
    <name evidence="3" type="ORF">CF165_42565</name>
</gene>
<dbReference type="InterPro" id="IPR036162">
    <property type="entry name" value="Resolvase-like_N_sf"/>
</dbReference>
<evidence type="ECO:0000313" key="4">
    <source>
        <dbReference type="Proteomes" id="UP000215199"/>
    </source>
</evidence>
<evidence type="ECO:0000259" key="2">
    <source>
        <dbReference type="PROSITE" id="PS51737"/>
    </source>
</evidence>
<comment type="caution">
    <text evidence="3">The sequence shown here is derived from an EMBL/GenBank/DDBJ whole genome shotgun (WGS) entry which is preliminary data.</text>
</comment>
<feature type="domain" description="Recombinase" evidence="2">
    <location>
        <begin position="191"/>
        <end position="350"/>
    </location>
</feature>
<dbReference type="InterPro" id="IPR050639">
    <property type="entry name" value="SSR_resolvase"/>
</dbReference>
<dbReference type="Proteomes" id="UP000215199">
    <property type="component" value="Unassembled WGS sequence"/>
</dbReference>
<dbReference type="GO" id="GO:0003677">
    <property type="term" value="F:DNA binding"/>
    <property type="evidence" value="ECO:0007669"/>
    <property type="project" value="InterPro"/>
</dbReference>
<dbReference type="CDD" id="cd00338">
    <property type="entry name" value="Ser_Recombinase"/>
    <property type="match status" value="1"/>
</dbReference>
<accession>A0A229SNB1</accession>
<proteinExistence type="predicted"/>
<organism evidence="3 4">
    <name type="scientific">Amycolatopsis vastitatis</name>
    <dbReference type="NCBI Taxonomy" id="1905142"/>
    <lineage>
        <taxon>Bacteria</taxon>
        <taxon>Bacillati</taxon>
        <taxon>Actinomycetota</taxon>
        <taxon>Actinomycetes</taxon>
        <taxon>Pseudonocardiales</taxon>
        <taxon>Pseudonocardiaceae</taxon>
        <taxon>Amycolatopsis</taxon>
    </lineage>
</organism>